<dbReference type="Pfam" id="PF03466">
    <property type="entry name" value="LysR_substrate"/>
    <property type="match status" value="1"/>
</dbReference>
<gene>
    <name evidence="6" type="ORF">GCM10007391_29360</name>
</gene>
<dbReference type="PANTHER" id="PTHR30118:SF15">
    <property type="entry name" value="TRANSCRIPTIONAL REGULATORY PROTEIN"/>
    <property type="match status" value="1"/>
</dbReference>
<dbReference type="RefSeq" id="WP_229805189.1">
    <property type="nucleotide sequence ID" value="NZ_BMXP01000009.1"/>
</dbReference>
<dbReference type="InterPro" id="IPR050389">
    <property type="entry name" value="LysR-type_TF"/>
</dbReference>
<dbReference type="Gene3D" id="3.40.190.10">
    <property type="entry name" value="Periplasmic binding protein-like II"/>
    <property type="match status" value="2"/>
</dbReference>
<dbReference type="InterPro" id="IPR005119">
    <property type="entry name" value="LysR_subst-bd"/>
</dbReference>
<keyword evidence="7" id="KW-1185">Reference proteome</keyword>
<dbReference type="AlphaFoldDB" id="A0A918N1C9"/>
<dbReference type="GO" id="GO:0003700">
    <property type="term" value="F:DNA-binding transcription factor activity"/>
    <property type="evidence" value="ECO:0007669"/>
    <property type="project" value="InterPro"/>
</dbReference>
<dbReference type="SUPFAM" id="SSF53850">
    <property type="entry name" value="Periplasmic binding protein-like II"/>
    <property type="match status" value="1"/>
</dbReference>
<protein>
    <submittedName>
        <fullName evidence="6">LysR family transcriptional regulator</fullName>
    </submittedName>
</protein>
<evidence type="ECO:0000256" key="4">
    <source>
        <dbReference type="ARBA" id="ARBA00023163"/>
    </source>
</evidence>
<dbReference type="CDD" id="cd00090">
    <property type="entry name" value="HTH_ARSR"/>
    <property type="match status" value="1"/>
</dbReference>
<comment type="similarity">
    <text evidence="1">Belongs to the LysR transcriptional regulatory family.</text>
</comment>
<feature type="domain" description="HTH lysR-type" evidence="5">
    <location>
        <begin position="7"/>
        <end position="63"/>
    </location>
</feature>
<reference evidence="6" key="1">
    <citation type="journal article" date="2014" name="Int. J. Syst. Evol. Microbiol.">
        <title>Complete genome sequence of Corynebacterium casei LMG S-19264T (=DSM 44701T), isolated from a smear-ripened cheese.</title>
        <authorList>
            <consortium name="US DOE Joint Genome Institute (JGI-PGF)"/>
            <person name="Walter F."/>
            <person name="Albersmeier A."/>
            <person name="Kalinowski J."/>
            <person name="Ruckert C."/>
        </authorList>
    </citation>
    <scope>NUCLEOTIDE SEQUENCE</scope>
    <source>
        <strain evidence="6">KCTC 22164</strain>
    </source>
</reference>
<name>A0A918N1C9_9ALTE</name>
<evidence type="ECO:0000256" key="3">
    <source>
        <dbReference type="ARBA" id="ARBA00023125"/>
    </source>
</evidence>
<dbReference type="Proteomes" id="UP000631300">
    <property type="component" value="Unassembled WGS sequence"/>
</dbReference>
<dbReference type="PANTHER" id="PTHR30118">
    <property type="entry name" value="HTH-TYPE TRANSCRIPTIONAL REGULATOR LEUO-RELATED"/>
    <property type="match status" value="1"/>
</dbReference>
<keyword evidence="2" id="KW-0805">Transcription regulation</keyword>
<proteinExistence type="inferred from homology"/>
<dbReference type="InterPro" id="IPR036388">
    <property type="entry name" value="WH-like_DNA-bd_sf"/>
</dbReference>
<keyword evidence="4" id="KW-0804">Transcription</keyword>
<dbReference type="InterPro" id="IPR011991">
    <property type="entry name" value="ArsR-like_HTH"/>
</dbReference>
<dbReference type="SUPFAM" id="SSF46785">
    <property type="entry name" value="Winged helix' DNA-binding domain"/>
    <property type="match status" value="1"/>
</dbReference>
<accession>A0A918N1C9</accession>
<evidence type="ECO:0000313" key="7">
    <source>
        <dbReference type="Proteomes" id="UP000631300"/>
    </source>
</evidence>
<dbReference type="InterPro" id="IPR036390">
    <property type="entry name" value="WH_DNA-bd_sf"/>
</dbReference>
<comment type="caution">
    <text evidence="6">The sequence shown here is derived from an EMBL/GenBank/DDBJ whole genome shotgun (WGS) entry which is preliminary data.</text>
</comment>
<evidence type="ECO:0000259" key="5">
    <source>
        <dbReference type="PROSITE" id="PS50931"/>
    </source>
</evidence>
<sequence>MNISSKNLNLLKIFQVLYEERSVSGAAERLNLSQPALSHKLAKLREDFDDTLFARAPRGLTPTPRAHQLASRVQQLVRSLETFYDYCDEESFLLRTDRIHIFATDYIEQLLLPKLLPILREQAPNTQLVFHNTRGRLPRSELETGACDIAIAGFFEDLPDTFYQQKVFQEEFVVLASRNNTRIGDTLTLTAFQECDHLVTTLTGDLDGIVDKQLQRSGHRRNVVAGVSSFLSPASVIEGTDLIITCLGTVADHACRQHSGLMSFQPPIDLPKVEILQTWHQRTHDDPLRAGYVSRSNSYCAQRS</sequence>
<dbReference type="Pfam" id="PF00126">
    <property type="entry name" value="HTH_1"/>
    <property type="match status" value="1"/>
</dbReference>
<dbReference type="CDD" id="cd08417">
    <property type="entry name" value="PBP2_Nitroaromatics_like"/>
    <property type="match status" value="1"/>
</dbReference>
<keyword evidence="3" id="KW-0238">DNA-binding</keyword>
<dbReference type="PRINTS" id="PR00039">
    <property type="entry name" value="HTHLYSR"/>
</dbReference>
<dbReference type="PROSITE" id="PS50931">
    <property type="entry name" value="HTH_LYSR"/>
    <property type="match status" value="1"/>
</dbReference>
<evidence type="ECO:0000256" key="1">
    <source>
        <dbReference type="ARBA" id="ARBA00009437"/>
    </source>
</evidence>
<dbReference type="InterPro" id="IPR000847">
    <property type="entry name" value="LysR_HTH_N"/>
</dbReference>
<dbReference type="EMBL" id="BMXP01000009">
    <property type="protein sequence ID" value="GGW93189.1"/>
    <property type="molecule type" value="Genomic_DNA"/>
</dbReference>
<dbReference type="GO" id="GO:0003677">
    <property type="term" value="F:DNA binding"/>
    <property type="evidence" value="ECO:0007669"/>
    <property type="project" value="UniProtKB-KW"/>
</dbReference>
<evidence type="ECO:0000313" key="6">
    <source>
        <dbReference type="EMBL" id="GGW93189.1"/>
    </source>
</evidence>
<evidence type="ECO:0000256" key="2">
    <source>
        <dbReference type="ARBA" id="ARBA00023015"/>
    </source>
</evidence>
<dbReference type="Gene3D" id="1.10.10.10">
    <property type="entry name" value="Winged helix-like DNA-binding domain superfamily/Winged helix DNA-binding domain"/>
    <property type="match status" value="1"/>
</dbReference>
<organism evidence="6 7">
    <name type="scientific">Alteromonas halophila</name>
    <dbReference type="NCBI Taxonomy" id="516698"/>
    <lineage>
        <taxon>Bacteria</taxon>
        <taxon>Pseudomonadati</taxon>
        <taxon>Pseudomonadota</taxon>
        <taxon>Gammaproteobacteria</taxon>
        <taxon>Alteromonadales</taxon>
        <taxon>Alteromonadaceae</taxon>
        <taxon>Alteromonas/Salinimonas group</taxon>
        <taxon>Alteromonas</taxon>
    </lineage>
</organism>
<dbReference type="InterPro" id="IPR037402">
    <property type="entry name" value="YidZ_PBP2"/>
</dbReference>
<reference evidence="6" key="2">
    <citation type="submission" date="2020-09" db="EMBL/GenBank/DDBJ databases">
        <authorList>
            <person name="Sun Q."/>
            <person name="Kim S."/>
        </authorList>
    </citation>
    <scope>NUCLEOTIDE SEQUENCE</scope>
    <source>
        <strain evidence="6">KCTC 22164</strain>
    </source>
</reference>